<keyword evidence="2" id="KW-0732">Signal</keyword>
<feature type="chain" id="PRO_5045421157" evidence="2">
    <location>
        <begin position="30"/>
        <end position="87"/>
    </location>
</feature>
<protein>
    <submittedName>
        <fullName evidence="3">Uncharacterized protein</fullName>
    </submittedName>
</protein>
<comment type="caution">
    <text evidence="3">The sequence shown here is derived from an EMBL/GenBank/DDBJ whole genome shotgun (WGS) entry which is preliminary data.</text>
</comment>
<organism evidence="3 4">
    <name type="scientific">Paragemmobacter ruber</name>
    <dbReference type="NCBI Taxonomy" id="1985673"/>
    <lineage>
        <taxon>Bacteria</taxon>
        <taxon>Pseudomonadati</taxon>
        <taxon>Pseudomonadota</taxon>
        <taxon>Alphaproteobacteria</taxon>
        <taxon>Rhodobacterales</taxon>
        <taxon>Paracoccaceae</taxon>
        <taxon>Paragemmobacter</taxon>
    </lineage>
</organism>
<feature type="region of interest" description="Disordered" evidence="1">
    <location>
        <begin position="32"/>
        <end position="87"/>
    </location>
</feature>
<dbReference type="Proteomes" id="UP001517376">
    <property type="component" value="Unassembled WGS sequence"/>
</dbReference>
<feature type="compositionally biased region" description="Basic and acidic residues" evidence="1">
    <location>
        <begin position="55"/>
        <end position="67"/>
    </location>
</feature>
<gene>
    <name evidence="3" type="ORF">GU920_02630</name>
</gene>
<name>A0ABW9Y1M6_9RHOB</name>
<feature type="compositionally biased region" description="Basic and acidic residues" evidence="1">
    <location>
        <begin position="78"/>
        <end position="87"/>
    </location>
</feature>
<reference evidence="4" key="1">
    <citation type="submission" date="2020-01" db="EMBL/GenBank/DDBJ databases">
        <title>Sphingomonas sp. strain CSW-10.</title>
        <authorList>
            <person name="Chen W.-M."/>
        </authorList>
    </citation>
    <scope>NUCLEOTIDE SEQUENCE [LARGE SCALE GENOMIC DNA]</scope>
    <source>
        <strain evidence="4">CCP-1</strain>
    </source>
</reference>
<dbReference type="RefSeq" id="WP_161765417.1">
    <property type="nucleotide sequence ID" value="NZ_JAAATW010000001.1"/>
</dbReference>
<accession>A0ABW9Y1M6</accession>
<evidence type="ECO:0000313" key="3">
    <source>
        <dbReference type="EMBL" id="NBE06415.1"/>
    </source>
</evidence>
<evidence type="ECO:0000256" key="2">
    <source>
        <dbReference type="SAM" id="SignalP"/>
    </source>
</evidence>
<feature type="signal peptide" evidence="2">
    <location>
        <begin position="1"/>
        <end position="29"/>
    </location>
</feature>
<keyword evidence="4" id="KW-1185">Reference proteome</keyword>
<proteinExistence type="predicted"/>
<evidence type="ECO:0000256" key="1">
    <source>
        <dbReference type="SAM" id="MobiDB-lite"/>
    </source>
</evidence>
<evidence type="ECO:0000313" key="4">
    <source>
        <dbReference type="Proteomes" id="UP001517376"/>
    </source>
</evidence>
<dbReference type="EMBL" id="JAAATW010000001">
    <property type="protein sequence ID" value="NBE06415.1"/>
    <property type="molecule type" value="Genomic_DNA"/>
</dbReference>
<sequence length="87" mass="8508">MMMSSYRGMAAATLTLALSVAVAPLPAAAHMGDGAPATKQAIATAPASPEAGVEMARRGRGADDGPGHVRGGGKGRGRGADDGPNHT</sequence>